<keyword evidence="6" id="KW-0539">Nucleus</keyword>
<dbReference type="EMBL" id="KB445792">
    <property type="protein sequence ID" value="EMD40271.1"/>
    <property type="molecule type" value="Genomic_DNA"/>
</dbReference>
<reference evidence="9 10" key="1">
    <citation type="journal article" date="2012" name="Proc. Natl. Acad. Sci. U.S.A.">
        <title>Comparative genomics of Ceriporiopsis subvermispora and Phanerochaete chrysosporium provide insight into selective ligninolysis.</title>
        <authorList>
            <person name="Fernandez-Fueyo E."/>
            <person name="Ruiz-Duenas F.J."/>
            <person name="Ferreira P."/>
            <person name="Floudas D."/>
            <person name="Hibbett D.S."/>
            <person name="Canessa P."/>
            <person name="Larrondo L.F."/>
            <person name="James T.Y."/>
            <person name="Seelenfreund D."/>
            <person name="Lobos S."/>
            <person name="Polanco R."/>
            <person name="Tello M."/>
            <person name="Honda Y."/>
            <person name="Watanabe T."/>
            <person name="Watanabe T."/>
            <person name="Ryu J.S."/>
            <person name="Kubicek C.P."/>
            <person name="Schmoll M."/>
            <person name="Gaskell J."/>
            <person name="Hammel K.E."/>
            <person name="St John F.J."/>
            <person name="Vanden Wymelenberg A."/>
            <person name="Sabat G."/>
            <person name="Splinter BonDurant S."/>
            <person name="Syed K."/>
            <person name="Yadav J.S."/>
            <person name="Doddapaneni H."/>
            <person name="Subramanian V."/>
            <person name="Lavin J.L."/>
            <person name="Oguiza J.A."/>
            <person name="Perez G."/>
            <person name="Pisabarro A.G."/>
            <person name="Ramirez L."/>
            <person name="Santoyo F."/>
            <person name="Master E."/>
            <person name="Coutinho P.M."/>
            <person name="Henrissat B."/>
            <person name="Lombard V."/>
            <person name="Magnuson J.K."/>
            <person name="Kuees U."/>
            <person name="Hori C."/>
            <person name="Igarashi K."/>
            <person name="Samejima M."/>
            <person name="Held B.W."/>
            <person name="Barry K.W."/>
            <person name="LaButti K.M."/>
            <person name="Lapidus A."/>
            <person name="Lindquist E.A."/>
            <person name="Lucas S.M."/>
            <person name="Riley R."/>
            <person name="Salamov A.A."/>
            <person name="Hoffmeister D."/>
            <person name="Schwenk D."/>
            <person name="Hadar Y."/>
            <person name="Yarden O."/>
            <person name="de Vries R.P."/>
            <person name="Wiebenga A."/>
            <person name="Stenlid J."/>
            <person name="Eastwood D."/>
            <person name="Grigoriev I.V."/>
            <person name="Berka R.M."/>
            <person name="Blanchette R.A."/>
            <person name="Kersten P."/>
            <person name="Martinez A.T."/>
            <person name="Vicuna R."/>
            <person name="Cullen D."/>
        </authorList>
    </citation>
    <scope>NUCLEOTIDE SEQUENCE [LARGE SCALE GENOMIC DNA]</scope>
    <source>
        <strain evidence="9 10">B</strain>
    </source>
</reference>
<feature type="non-terminal residue" evidence="9">
    <location>
        <position position="1"/>
    </location>
</feature>
<dbReference type="SUPFAM" id="SSF57667">
    <property type="entry name" value="beta-beta-alpha zinc fingers"/>
    <property type="match status" value="1"/>
</dbReference>
<dbReference type="Proteomes" id="UP000016930">
    <property type="component" value="Unassembled WGS sequence"/>
</dbReference>
<evidence type="ECO:0000256" key="1">
    <source>
        <dbReference type="ARBA" id="ARBA00004123"/>
    </source>
</evidence>
<dbReference type="InterPro" id="IPR013087">
    <property type="entry name" value="Znf_C2H2_type"/>
</dbReference>
<dbReference type="GO" id="GO:0005667">
    <property type="term" value="C:transcription regulator complex"/>
    <property type="evidence" value="ECO:0007669"/>
    <property type="project" value="TreeGrafter"/>
</dbReference>
<evidence type="ECO:0000256" key="5">
    <source>
        <dbReference type="ARBA" id="ARBA00022833"/>
    </source>
</evidence>
<evidence type="ECO:0000259" key="8">
    <source>
        <dbReference type="PROSITE" id="PS50157"/>
    </source>
</evidence>
<evidence type="ECO:0000313" key="9">
    <source>
        <dbReference type="EMBL" id="EMD40271.1"/>
    </source>
</evidence>
<dbReference type="GO" id="GO:0000785">
    <property type="term" value="C:chromatin"/>
    <property type="evidence" value="ECO:0007669"/>
    <property type="project" value="TreeGrafter"/>
</dbReference>
<dbReference type="AlphaFoldDB" id="M2RN26"/>
<accession>M2RN26</accession>
<evidence type="ECO:0000256" key="7">
    <source>
        <dbReference type="PROSITE-ProRule" id="PRU00042"/>
    </source>
</evidence>
<name>M2RN26_CERS8</name>
<dbReference type="PROSITE" id="PS00028">
    <property type="entry name" value="ZINC_FINGER_C2H2_1"/>
    <property type="match status" value="1"/>
</dbReference>
<evidence type="ECO:0000256" key="3">
    <source>
        <dbReference type="ARBA" id="ARBA00022737"/>
    </source>
</evidence>
<dbReference type="Pfam" id="PF00096">
    <property type="entry name" value="zf-C2H2"/>
    <property type="match status" value="1"/>
</dbReference>
<dbReference type="PANTHER" id="PTHR14003:SF19">
    <property type="entry name" value="YY2 TRANSCRIPTION FACTOR"/>
    <property type="match status" value="1"/>
</dbReference>
<dbReference type="Gene3D" id="3.30.160.60">
    <property type="entry name" value="Classic Zinc Finger"/>
    <property type="match status" value="2"/>
</dbReference>
<dbReference type="GO" id="GO:0008270">
    <property type="term" value="F:zinc ion binding"/>
    <property type="evidence" value="ECO:0007669"/>
    <property type="project" value="UniProtKB-KW"/>
</dbReference>
<keyword evidence="3" id="KW-0677">Repeat</keyword>
<comment type="subcellular location">
    <subcellularLocation>
        <location evidence="1">Nucleus</location>
    </subcellularLocation>
</comment>
<dbReference type="GO" id="GO:0000981">
    <property type="term" value="F:DNA-binding transcription factor activity, RNA polymerase II-specific"/>
    <property type="evidence" value="ECO:0007669"/>
    <property type="project" value="TreeGrafter"/>
</dbReference>
<dbReference type="SMART" id="SM00355">
    <property type="entry name" value="ZnF_C2H2"/>
    <property type="match status" value="1"/>
</dbReference>
<dbReference type="STRING" id="914234.M2RN26"/>
<dbReference type="HOGENOM" id="CLU_002678_42_25_1"/>
<keyword evidence="10" id="KW-1185">Reference proteome</keyword>
<keyword evidence="4 7" id="KW-0863">Zinc-finger</keyword>
<evidence type="ECO:0000256" key="4">
    <source>
        <dbReference type="ARBA" id="ARBA00022771"/>
    </source>
</evidence>
<evidence type="ECO:0000256" key="2">
    <source>
        <dbReference type="ARBA" id="ARBA00022723"/>
    </source>
</evidence>
<feature type="domain" description="C2H2-type" evidence="8">
    <location>
        <begin position="9"/>
        <end position="36"/>
    </location>
</feature>
<proteinExistence type="predicted"/>
<protein>
    <recommendedName>
        <fullName evidence="8">C2H2-type domain-containing protein</fullName>
    </recommendedName>
</protein>
<organism evidence="9 10">
    <name type="scientific">Ceriporiopsis subvermispora (strain B)</name>
    <name type="common">White-rot fungus</name>
    <name type="synonym">Gelatoporia subvermispora</name>
    <dbReference type="NCBI Taxonomy" id="914234"/>
    <lineage>
        <taxon>Eukaryota</taxon>
        <taxon>Fungi</taxon>
        <taxon>Dikarya</taxon>
        <taxon>Basidiomycota</taxon>
        <taxon>Agaricomycotina</taxon>
        <taxon>Agaricomycetes</taxon>
        <taxon>Polyporales</taxon>
        <taxon>Gelatoporiaceae</taxon>
        <taxon>Gelatoporia</taxon>
    </lineage>
</organism>
<dbReference type="PANTHER" id="PTHR14003">
    <property type="entry name" value="TRANSCRIPTIONAL REPRESSOR PROTEIN YY"/>
    <property type="match status" value="1"/>
</dbReference>
<dbReference type="GO" id="GO:0031519">
    <property type="term" value="C:PcG protein complex"/>
    <property type="evidence" value="ECO:0007669"/>
    <property type="project" value="TreeGrafter"/>
</dbReference>
<dbReference type="GO" id="GO:0000978">
    <property type="term" value="F:RNA polymerase II cis-regulatory region sequence-specific DNA binding"/>
    <property type="evidence" value="ECO:0007669"/>
    <property type="project" value="TreeGrafter"/>
</dbReference>
<dbReference type="InterPro" id="IPR036236">
    <property type="entry name" value="Znf_C2H2_sf"/>
</dbReference>
<feature type="non-terminal residue" evidence="9">
    <location>
        <position position="56"/>
    </location>
</feature>
<keyword evidence="5" id="KW-0862">Zinc</keyword>
<evidence type="ECO:0000256" key="6">
    <source>
        <dbReference type="ARBA" id="ARBA00023242"/>
    </source>
</evidence>
<dbReference type="PROSITE" id="PS50157">
    <property type="entry name" value="ZINC_FINGER_C2H2_2"/>
    <property type="match status" value="1"/>
</dbReference>
<evidence type="ECO:0000313" key="10">
    <source>
        <dbReference type="Proteomes" id="UP000016930"/>
    </source>
</evidence>
<keyword evidence="2" id="KW-0479">Metal-binding</keyword>
<dbReference type="FunFam" id="3.30.160.60:FF:000744">
    <property type="entry name" value="zinc finger E-box-binding homeobox 1"/>
    <property type="match status" value="1"/>
</dbReference>
<sequence length="56" mass="6309">PSAQNKKKYVCQLCKRAFTTSGHLSRHTKTHTGERPHPCPFPGCEARCSRADNLQQ</sequence>
<gene>
    <name evidence="9" type="ORF">CERSUDRAFT_27382</name>
</gene>
<dbReference type="OrthoDB" id="654211at2759"/>